<organism evidence="2 3">
    <name type="scientific">Phocaeicola barnesiae</name>
    <dbReference type="NCBI Taxonomy" id="376804"/>
    <lineage>
        <taxon>Bacteria</taxon>
        <taxon>Pseudomonadati</taxon>
        <taxon>Bacteroidota</taxon>
        <taxon>Bacteroidia</taxon>
        <taxon>Bacteroidales</taxon>
        <taxon>Bacteroidaceae</taxon>
        <taxon>Phocaeicola</taxon>
    </lineage>
</organism>
<dbReference type="Proteomes" id="UP001204579">
    <property type="component" value="Unassembled WGS sequence"/>
</dbReference>
<accession>A0AAW5MZV1</accession>
<evidence type="ECO:0000313" key="2">
    <source>
        <dbReference type="EMBL" id="MCR8874011.1"/>
    </source>
</evidence>
<keyword evidence="3" id="KW-1185">Reference proteome</keyword>
<comment type="caution">
    <text evidence="2">The sequence shown here is derived from an EMBL/GenBank/DDBJ whole genome shotgun (WGS) entry which is preliminary data.</text>
</comment>
<dbReference type="GeneID" id="82444759"/>
<feature type="signal peptide" evidence="1">
    <location>
        <begin position="1"/>
        <end position="22"/>
    </location>
</feature>
<dbReference type="InterPro" id="IPR025324">
    <property type="entry name" value="DUF4230"/>
</dbReference>
<gene>
    <name evidence="2" type="ORF">NW209_08300</name>
</gene>
<dbReference type="RefSeq" id="WP_022339456.1">
    <property type="nucleotide sequence ID" value="NZ_CALULB010000047.1"/>
</dbReference>
<name>A0AAW5MZV1_9BACT</name>
<protein>
    <submittedName>
        <fullName evidence="2">DUF4230 domain-containing protein</fullName>
    </submittedName>
</protein>
<dbReference type="PROSITE" id="PS51257">
    <property type="entry name" value="PROKAR_LIPOPROTEIN"/>
    <property type="match status" value="1"/>
</dbReference>
<dbReference type="EMBL" id="JANRHJ010000008">
    <property type="protein sequence ID" value="MCR8874011.1"/>
    <property type="molecule type" value="Genomic_DNA"/>
</dbReference>
<dbReference type="Pfam" id="PF14014">
    <property type="entry name" value="DUF4230"/>
    <property type="match status" value="1"/>
</dbReference>
<sequence length="202" mass="22807">MRKCRLWIGCIAWLCLSAGCSSGGGQEDVAEPVQDVVSALNDIPKLYLVEAKVDKVLLMNDQEWYTIGNRKCMIPVTAQVKAGIDLSKLKDIRIEGEDVYLTLPAPFIEIESSEIKHDEVQTSVGLLRSNFTQDEFSQFANRGRRSIEQALPGMGLVEQCQDQARTMLSLMIRKLGKNPVIEVPRYNTEEVKKMIIYKDKQK</sequence>
<feature type="chain" id="PRO_5043935810" evidence="1">
    <location>
        <begin position="23"/>
        <end position="202"/>
    </location>
</feature>
<evidence type="ECO:0000256" key="1">
    <source>
        <dbReference type="SAM" id="SignalP"/>
    </source>
</evidence>
<keyword evidence="1" id="KW-0732">Signal</keyword>
<reference evidence="2 3" key="1">
    <citation type="submission" date="2022-08" db="EMBL/GenBank/DDBJ databases">
        <authorList>
            <person name="Zeman M."/>
            <person name="Kubasova T."/>
        </authorList>
    </citation>
    <scope>NUCLEOTIDE SEQUENCE [LARGE SCALE GENOMIC DNA]</scope>
    <source>
        <strain evidence="2 3">ET62</strain>
    </source>
</reference>
<dbReference type="AlphaFoldDB" id="A0AAW5MZV1"/>
<evidence type="ECO:0000313" key="3">
    <source>
        <dbReference type="Proteomes" id="UP001204579"/>
    </source>
</evidence>
<proteinExistence type="predicted"/>